<sequence length="352" mass="39949">MNKLLTISFSATLFFTGCGVDSFQGNGDTINETNAQTQKEDKTNGDTNNNSGTGSNDGGDAESSTNSLDKGRAQVILEDYEKAFKMVINNINDQQKLKEYSTKQELQDHFEHFMSTDRANSFVNTYFRVEEDGLYVKAMGGPTFLLEDEAFSFEKVSNQQYQVIQERYNQQMGPTNVRNIFTLVKQDGIWIVEQVEQEEISGDNENSSPDSNESNIESKTLTKAQATRVLEEYETAFKKVVSYTNDEGIQQEYTTKEGLETHFEHFVAPDIATSLVDTYFRVENGNVYVEAKGGPLYLNENNPYQFSEADNGMYKVTQEIDNEMRGHIQVEFVLSTRNTVWVIEEINTTQLD</sequence>
<gene>
    <name evidence="2" type="ORF">GLW05_14665</name>
</gene>
<feature type="compositionally biased region" description="Low complexity" evidence="1">
    <location>
        <begin position="45"/>
        <end position="54"/>
    </location>
</feature>
<dbReference type="EMBL" id="WMEQ01000012">
    <property type="protein sequence ID" value="MYL34834.1"/>
    <property type="molecule type" value="Genomic_DNA"/>
</dbReference>
<name>A0A6I4ZZU0_9BACI</name>
<dbReference type="OrthoDB" id="574706at2"/>
<feature type="region of interest" description="Disordered" evidence="1">
    <location>
        <begin position="29"/>
        <end position="70"/>
    </location>
</feature>
<reference evidence="2 3" key="1">
    <citation type="submission" date="2019-11" db="EMBL/GenBank/DDBJ databases">
        <title>Genome sequences of 17 halophilic strains isolated from different environments.</title>
        <authorList>
            <person name="Furrow R.E."/>
        </authorList>
    </citation>
    <scope>NUCLEOTIDE SEQUENCE [LARGE SCALE GENOMIC DNA]</scope>
    <source>
        <strain evidence="2 3">22514_16_FS</strain>
    </source>
</reference>
<evidence type="ECO:0000313" key="2">
    <source>
        <dbReference type="EMBL" id="MYL34834.1"/>
    </source>
</evidence>
<proteinExistence type="predicted"/>
<evidence type="ECO:0000256" key="1">
    <source>
        <dbReference type="SAM" id="MobiDB-lite"/>
    </source>
</evidence>
<dbReference type="Proteomes" id="UP000468638">
    <property type="component" value="Unassembled WGS sequence"/>
</dbReference>
<organism evidence="2 3">
    <name type="scientific">Pontibacillus yanchengensis</name>
    <dbReference type="NCBI Taxonomy" id="462910"/>
    <lineage>
        <taxon>Bacteria</taxon>
        <taxon>Bacillati</taxon>
        <taxon>Bacillota</taxon>
        <taxon>Bacilli</taxon>
        <taxon>Bacillales</taxon>
        <taxon>Bacillaceae</taxon>
        <taxon>Pontibacillus</taxon>
    </lineage>
</organism>
<evidence type="ECO:0000313" key="3">
    <source>
        <dbReference type="Proteomes" id="UP000468638"/>
    </source>
</evidence>
<dbReference type="AlphaFoldDB" id="A0A6I4ZZU0"/>
<accession>A0A6I4ZZU0</accession>
<dbReference type="RefSeq" id="WP_160909933.1">
    <property type="nucleotide sequence ID" value="NZ_WMEQ01000012.1"/>
</dbReference>
<feature type="region of interest" description="Disordered" evidence="1">
    <location>
        <begin position="199"/>
        <end position="220"/>
    </location>
</feature>
<comment type="caution">
    <text evidence="2">The sequence shown here is derived from an EMBL/GenBank/DDBJ whole genome shotgun (WGS) entry which is preliminary data.</text>
</comment>
<protein>
    <submittedName>
        <fullName evidence="2">Uncharacterized protein</fullName>
    </submittedName>
</protein>
<dbReference type="PROSITE" id="PS51257">
    <property type="entry name" value="PROKAR_LIPOPROTEIN"/>
    <property type="match status" value="1"/>
</dbReference>
<feature type="compositionally biased region" description="Low complexity" evidence="1">
    <location>
        <begin position="203"/>
        <end position="218"/>
    </location>
</feature>